<evidence type="ECO:0000256" key="1">
    <source>
        <dbReference type="ARBA" id="ARBA00004141"/>
    </source>
</evidence>
<feature type="transmembrane region" description="Helical" evidence="5">
    <location>
        <begin position="134"/>
        <end position="155"/>
    </location>
</feature>
<dbReference type="Proteomes" id="UP001060504">
    <property type="component" value="Unassembled WGS sequence"/>
</dbReference>
<evidence type="ECO:0000256" key="4">
    <source>
        <dbReference type="ARBA" id="ARBA00023136"/>
    </source>
</evidence>
<evidence type="ECO:0000313" key="8">
    <source>
        <dbReference type="Proteomes" id="UP001060504"/>
    </source>
</evidence>
<feature type="transmembrane region" description="Helical" evidence="5">
    <location>
        <begin position="465"/>
        <end position="483"/>
    </location>
</feature>
<keyword evidence="8" id="KW-1185">Reference proteome</keyword>
<keyword evidence="2 5" id="KW-0812">Transmembrane</keyword>
<keyword evidence="3 5" id="KW-1133">Transmembrane helix</keyword>
<feature type="transmembrane region" description="Helical" evidence="5">
    <location>
        <begin position="397"/>
        <end position="427"/>
    </location>
</feature>
<feature type="domain" description="Integral membrane bound transporter" evidence="6">
    <location>
        <begin position="357"/>
        <end position="478"/>
    </location>
</feature>
<feature type="transmembrane region" description="Helical" evidence="5">
    <location>
        <begin position="62"/>
        <end position="81"/>
    </location>
</feature>
<evidence type="ECO:0000313" key="7">
    <source>
        <dbReference type="EMBL" id="GJF09559.1"/>
    </source>
</evidence>
<protein>
    <submittedName>
        <fullName evidence="7">Fusaric acid resistance protein</fullName>
    </submittedName>
</protein>
<accession>A0ABQ4V512</accession>
<proteinExistence type="predicted"/>
<feature type="transmembrane region" description="Helical" evidence="5">
    <location>
        <begin position="12"/>
        <end position="31"/>
    </location>
</feature>
<name>A0ABQ4V512_9MYCO</name>
<sequence length="666" mass="69624">MLKGLTLPVIPDLTAVLRSLLGVVAVAVVALNWGPSGSATAVTAAAAIVGATALQDSPRGRIPLVVVVSLLMGFAVLLGALTSAYSALFVATAALWCFGAAIPWALGANAGLIASASAVLLVTAPPVAPTLSSTLGASALAVAGGLVQAGLIAVWPRHRWRVQRDALTAAYRSLAADARRLAEGTEDGMPPVDTEPLITLRAAFTLVDGQARRRPVEYRDWYGLPERIAATLSSLAGRPALTNVLTAAADTLGSVAGTGRSARGEADAAIRRLDNAVAESTGPDSAIVHRLSIQLHEAVAIRLGDFVPSSPDILRRRRPELRNSVRSALDLTRHLTRHSPVFRHAVRLSVAVAAGCAIERYVGVAQGYWIPLTILMVLRPETAHTYTRCAGRIAGNIVGIVVAATVLLVLHPGSVMSVVLAIVFVGVCHAVAGYGYPALSAALTAAIVFLINIDRAANVATMSDLLAATIVGGVMAVLAHVLFPDDALARLGQRAGELLKTEIDYAATVIKVHVHEVDNPADALSGKWQRAFRARAAFEAAAGATPMESRELRHWLRSYRTALNAITTSCTTLEANFPGDRPGAWSAEFVLAVDEYVESLRGDPPTPAAPWTVDTAELADADQRLRDAVSERGPEIGAARVLVAEIGTITRHLSVVADSPGPAAGR</sequence>
<dbReference type="Pfam" id="PF13515">
    <property type="entry name" value="FUSC_2"/>
    <property type="match status" value="1"/>
</dbReference>
<comment type="caution">
    <text evidence="7">The sequence shown here is derived from an EMBL/GenBank/DDBJ whole genome shotgun (WGS) entry which is preliminary data.</text>
</comment>
<dbReference type="InterPro" id="IPR049453">
    <property type="entry name" value="Memb_transporter_dom"/>
</dbReference>
<evidence type="ECO:0000256" key="5">
    <source>
        <dbReference type="SAM" id="Phobius"/>
    </source>
</evidence>
<evidence type="ECO:0000256" key="2">
    <source>
        <dbReference type="ARBA" id="ARBA00022692"/>
    </source>
</evidence>
<reference evidence="7 8" key="1">
    <citation type="submission" date="2021-08" db="EMBL/GenBank/DDBJ databases">
        <title>Draft genome sequence of Mycolicibacterium sp. NGTWS1702 strain.</title>
        <authorList>
            <person name="Matsumoto M."/>
            <person name="Tang B.C.C."/>
            <person name="Machida Y."/>
            <person name="Matoyama H."/>
            <person name="Kishihara T."/>
            <person name="Sato S."/>
            <person name="Kondo I."/>
            <person name="Sano M."/>
            <person name="Kato G."/>
        </authorList>
    </citation>
    <scope>NUCLEOTIDE SEQUENCE [LARGE SCALE GENOMIC DNA]</scope>
    <source>
        <strain evidence="7 8">NGTWSNA01</strain>
    </source>
</reference>
<feature type="transmembrane region" description="Helical" evidence="5">
    <location>
        <begin position="433"/>
        <end position="453"/>
    </location>
</feature>
<evidence type="ECO:0000256" key="3">
    <source>
        <dbReference type="ARBA" id="ARBA00022989"/>
    </source>
</evidence>
<dbReference type="EMBL" id="BPRH01000445">
    <property type="protein sequence ID" value="GJF09559.1"/>
    <property type="molecule type" value="Genomic_DNA"/>
</dbReference>
<comment type="subcellular location">
    <subcellularLocation>
        <location evidence="1">Membrane</location>
        <topology evidence="1">Multi-pass membrane protein</topology>
    </subcellularLocation>
</comment>
<gene>
    <name evidence="7" type="ORF">NGTWS1702_03990</name>
</gene>
<feature type="transmembrane region" description="Helical" evidence="5">
    <location>
        <begin position="87"/>
        <end position="106"/>
    </location>
</feature>
<organism evidence="7 8">
    <name type="scientific">Mycolicibacterium cyprinidarum</name>
    <dbReference type="NCBI Taxonomy" id="2860311"/>
    <lineage>
        <taxon>Bacteria</taxon>
        <taxon>Bacillati</taxon>
        <taxon>Actinomycetota</taxon>
        <taxon>Actinomycetes</taxon>
        <taxon>Mycobacteriales</taxon>
        <taxon>Mycobacteriaceae</taxon>
        <taxon>Mycolicibacterium</taxon>
    </lineage>
</organism>
<keyword evidence="4 5" id="KW-0472">Membrane</keyword>
<evidence type="ECO:0000259" key="6">
    <source>
        <dbReference type="Pfam" id="PF13515"/>
    </source>
</evidence>